<dbReference type="GO" id="GO:0000139">
    <property type="term" value="C:Golgi membrane"/>
    <property type="evidence" value="ECO:0007669"/>
    <property type="project" value="UniProtKB-SubCell"/>
</dbReference>
<evidence type="ECO:0000256" key="8">
    <source>
        <dbReference type="ARBA" id="ARBA00023136"/>
    </source>
</evidence>
<keyword evidence="5" id="KW-0735">Signal-anchor</keyword>
<gene>
    <name evidence="11" type="ORF">BCR35DRAFT_205834</name>
</gene>
<feature type="region of interest" description="Disordered" evidence="9">
    <location>
        <begin position="48"/>
        <end position="79"/>
    </location>
</feature>
<feature type="region of interest" description="Disordered" evidence="9">
    <location>
        <begin position="561"/>
        <end position="582"/>
    </location>
</feature>
<keyword evidence="3 11" id="KW-0808">Transferase</keyword>
<dbReference type="InParanoid" id="A0A1Y2FXP8"/>
<keyword evidence="6" id="KW-1133">Transmembrane helix</keyword>
<dbReference type="PANTHER" id="PTHR31646">
    <property type="entry name" value="ALPHA-1,2-MANNOSYLTRANSFERASE MNN2"/>
    <property type="match status" value="1"/>
</dbReference>
<dbReference type="EMBL" id="MCGR01000008">
    <property type="protein sequence ID" value="ORY88796.1"/>
    <property type="molecule type" value="Genomic_DNA"/>
</dbReference>
<name>A0A1Y2FXP8_9BASI</name>
<dbReference type="SUPFAM" id="SSF53448">
    <property type="entry name" value="Nucleotide-diphospho-sugar transferases"/>
    <property type="match status" value="1"/>
</dbReference>
<keyword evidence="4" id="KW-0812">Transmembrane</keyword>
<comment type="caution">
    <text evidence="11">The sequence shown here is derived from an EMBL/GenBank/DDBJ whole genome shotgun (WGS) entry which is preliminary data.</text>
</comment>
<dbReference type="PANTHER" id="PTHR31646:SF1">
    <property type="entry name" value="ALPHA-1,2-MANNOSYLTRANSFERASE MNN2"/>
    <property type="match status" value="1"/>
</dbReference>
<dbReference type="AlphaFoldDB" id="A0A1Y2FXP8"/>
<evidence type="ECO:0000256" key="3">
    <source>
        <dbReference type="ARBA" id="ARBA00022679"/>
    </source>
</evidence>
<dbReference type="STRING" id="106004.A0A1Y2FXP8"/>
<dbReference type="Gene3D" id="3.90.550.10">
    <property type="entry name" value="Spore Coat Polysaccharide Biosynthesis Protein SpsA, Chain A"/>
    <property type="match status" value="1"/>
</dbReference>
<evidence type="ECO:0000256" key="4">
    <source>
        <dbReference type="ARBA" id="ARBA00022692"/>
    </source>
</evidence>
<evidence type="ECO:0000256" key="9">
    <source>
        <dbReference type="SAM" id="MobiDB-lite"/>
    </source>
</evidence>
<evidence type="ECO:0000256" key="10">
    <source>
        <dbReference type="SAM" id="SignalP"/>
    </source>
</evidence>
<sequence length="622" mass="69150">MAPYQLLPGGGGSPRPGLNRRLLLLIPLVALALLWTTRSKPQQVEVQQQEEQVALTTDIPPEPTSTTVEAASPVSTAPPELEVEGPPFIPFNEPLPCNRLTTTKYEGQTWPSPSPPLPADASLSSRLESLLDAPLASHGNWTKFNNQTCGNPSVSRTINVVHERNSREQWEELSEDRVRQLREGMAEVLRKADKEGRFKSSAAQSKRGIVFTAGNADTVSRVIVSLRLLRSYGTTLPAEVFHFSTETPANEHLDTLKSLNAIVRTVEGVDKAESQSRTKSFHIKGAALVQSSFDELLYLDSDAIPSKNVESLFETKGFKELGAMFWSDYWKDSAENAIWRILGVQCRDEFTMESGQILIDKRRHLDALLLVEHMLQDWPFWFKISDGDKDLFRYAFLALRKRWAVPGRTIGSASWTNEAELGEAKKGDFCGHTMLQSDERGEPQFVHANLLKRIAGNFYSGGTWGRTRQLSLPRLPLVSAFSPSAATEFATSADHLANANSLGLALLPAPPHIRKRAALERGLNTFFHQGHRGSAYVLCVQTQWTDPRWTDEELAERLEGDLDEEELETPREEQCGPTSAVGDVGYNEAAMEVVPWEDDAVLKEFEAAFYKVGGKANGHGFR</sequence>
<evidence type="ECO:0000313" key="12">
    <source>
        <dbReference type="Proteomes" id="UP000193467"/>
    </source>
</evidence>
<keyword evidence="10" id="KW-0732">Signal</keyword>
<dbReference type="InterPro" id="IPR022751">
    <property type="entry name" value="Alpha_mannosyltransferase"/>
</dbReference>
<evidence type="ECO:0000256" key="7">
    <source>
        <dbReference type="ARBA" id="ARBA00023034"/>
    </source>
</evidence>
<feature type="signal peptide" evidence="10">
    <location>
        <begin position="1"/>
        <end position="39"/>
    </location>
</feature>
<evidence type="ECO:0000313" key="11">
    <source>
        <dbReference type="EMBL" id="ORY88796.1"/>
    </source>
</evidence>
<proteinExistence type="inferred from homology"/>
<evidence type="ECO:0000256" key="6">
    <source>
        <dbReference type="ARBA" id="ARBA00022989"/>
    </source>
</evidence>
<feature type="chain" id="PRO_5012372746" evidence="10">
    <location>
        <begin position="40"/>
        <end position="622"/>
    </location>
</feature>
<reference evidence="11 12" key="1">
    <citation type="submission" date="2016-07" db="EMBL/GenBank/DDBJ databases">
        <title>Pervasive Adenine N6-methylation of Active Genes in Fungi.</title>
        <authorList>
            <consortium name="DOE Joint Genome Institute"/>
            <person name="Mondo S.J."/>
            <person name="Dannebaum R.O."/>
            <person name="Kuo R.C."/>
            <person name="Labutti K."/>
            <person name="Haridas S."/>
            <person name="Kuo A."/>
            <person name="Salamov A."/>
            <person name="Ahrendt S.R."/>
            <person name="Lipzen A."/>
            <person name="Sullivan W."/>
            <person name="Andreopoulos W.B."/>
            <person name="Clum A."/>
            <person name="Lindquist E."/>
            <person name="Daum C."/>
            <person name="Ramamoorthy G.K."/>
            <person name="Gryganskyi A."/>
            <person name="Culley D."/>
            <person name="Magnuson J.K."/>
            <person name="James T.Y."/>
            <person name="O'Malley M.A."/>
            <person name="Stajich J.E."/>
            <person name="Spatafora J.W."/>
            <person name="Visel A."/>
            <person name="Grigoriev I.V."/>
        </authorList>
    </citation>
    <scope>NUCLEOTIDE SEQUENCE [LARGE SCALE GENOMIC DNA]</scope>
    <source>
        <strain evidence="11 12">62-1032</strain>
    </source>
</reference>
<feature type="compositionally biased region" description="Polar residues" evidence="9">
    <location>
        <begin position="64"/>
        <end position="75"/>
    </location>
</feature>
<comment type="subcellular location">
    <subcellularLocation>
        <location evidence="1">Golgi apparatus membrane</location>
        <topology evidence="1">Single-pass type II membrane protein</topology>
    </subcellularLocation>
</comment>
<evidence type="ECO:0000256" key="1">
    <source>
        <dbReference type="ARBA" id="ARBA00004323"/>
    </source>
</evidence>
<protein>
    <submittedName>
        <fullName evidence="11">Mannosyltransferase putative-domain-containing protein</fullName>
    </submittedName>
</protein>
<dbReference type="Proteomes" id="UP000193467">
    <property type="component" value="Unassembled WGS sequence"/>
</dbReference>
<evidence type="ECO:0000256" key="2">
    <source>
        <dbReference type="ARBA" id="ARBA00009105"/>
    </source>
</evidence>
<dbReference type="Pfam" id="PF11051">
    <property type="entry name" value="Mannosyl_trans3"/>
    <property type="match status" value="2"/>
</dbReference>
<accession>A0A1Y2FXP8</accession>
<keyword evidence="11" id="KW-0328">Glycosyltransferase</keyword>
<evidence type="ECO:0000256" key="5">
    <source>
        <dbReference type="ARBA" id="ARBA00022968"/>
    </source>
</evidence>
<organism evidence="11 12">
    <name type="scientific">Leucosporidium creatinivorum</name>
    <dbReference type="NCBI Taxonomy" id="106004"/>
    <lineage>
        <taxon>Eukaryota</taxon>
        <taxon>Fungi</taxon>
        <taxon>Dikarya</taxon>
        <taxon>Basidiomycota</taxon>
        <taxon>Pucciniomycotina</taxon>
        <taxon>Microbotryomycetes</taxon>
        <taxon>Leucosporidiales</taxon>
        <taxon>Leucosporidium</taxon>
    </lineage>
</organism>
<keyword evidence="12" id="KW-1185">Reference proteome</keyword>
<comment type="similarity">
    <text evidence="2">Belongs to the MNN1/MNT family.</text>
</comment>
<dbReference type="GO" id="GO:0046354">
    <property type="term" value="P:mannan biosynthetic process"/>
    <property type="evidence" value="ECO:0007669"/>
    <property type="project" value="TreeGrafter"/>
</dbReference>
<keyword evidence="7" id="KW-0333">Golgi apparatus</keyword>
<dbReference type="OrthoDB" id="430354at2759"/>
<keyword evidence="8" id="KW-0472">Membrane</keyword>
<dbReference type="InterPro" id="IPR029044">
    <property type="entry name" value="Nucleotide-diphossugar_trans"/>
</dbReference>
<dbReference type="GO" id="GO:0000026">
    <property type="term" value="F:alpha-1,2-mannosyltransferase activity"/>
    <property type="evidence" value="ECO:0007669"/>
    <property type="project" value="TreeGrafter"/>
</dbReference>